<evidence type="ECO:0000256" key="3">
    <source>
        <dbReference type="PROSITE-ProRule" id="PRU00221"/>
    </source>
</evidence>
<dbReference type="InParanoid" id="G8Y1C0"/>
<evidence type="ECO:0000256" key="1">
    <source>
        <dbReference type="ARBA" id="ARBA00022574"/>
    </source>
</evidence>
<dbReference type="HOGENOM" id="CLU_365664_0_0_1"/>
<dbReference type="Gene3D" id="2.130.10.10">
    <property type="entry name" value="YVTN repeat-like/Quinoprotein amine dehydrogenase"/>
    <property type="match status" value="1"/>
</dbReference>
<dbReference type="PROSITE" id="PS50294">
    <property type="entry name" value="WD_REPEATS_REGION"/>
    <property type="match status" value="1"/>
</dbReference>
<dbReference type="SUPFAM" id="SSF50978">
    <property type="entry name" value="WD40 repeat-like"/>
    <property type="match status" value="1"/>
</dbReference>
<dbReference type="Proteomes" id="UP000005222">
    <property type="component" value="Chromosome N"/>
</dbReference>
<dbReference type="PROSITE" id="PS50082">
    <property type="entry name" value="WD_REPEATS_2"/>
    <property type="match status" value="2"/>
</dbReference>
<evidence type="ECO:0000256" key="4">
    <source>
        <dbReference type="SAM" id="MobiDB-lite"/>
    </source>
</evidence>
<reference evidence="5 6" key="1">
    <citation type="journal article" date="2012" name="G3 (Bethesda)">
        <title>Pichia sorbitophila, an interspecies yeast hybrid reveals early steps of genome resolution following polyploidization.</title>
        <authorList>
            <person name="Leh Louis V."/>
            <person name="Despons L."/>
            <person name="Friedrich A."/>
            <person name="Martin T."/>
            <person name="Durrens P."/>
            <person name="Casaregola S."/>
            <person name="Neuveglise C."/>
            <person name="Fairhead C."/>
            <person name="Marck C."/>
            <person name="Cruz J.A."/>
            <person name="Straub M.L."/>
            <person name="Kugler V."/>
            <person name="Sacerdot C."/>
            <person name="Uzunov Z."/>
            <person name="Thierry A."/>
            <person name="Weiss S."/>
            <person name="Bleykasten C."/>
            <person name="De Montigny J."/>
            <person name="Jacques N."/>
            <person name="Jung P."/>
            <person name="Lemaire M."/>
            <person name="Mallet S."/>
            <person name="Morel G."/>
            <person name="Richard G.F."/>
            <person name="Sarkar A."/>
            <person name="Savel G."/>
            <person name="Schacherer J."/>
            <person name="Seret M.L."/>
            <person name="Talla E."/>
            <person name="Samson G."/>
            <person name="Jubin C."/>
            <person name="Poulain J."/>
            <person name="Vacherie B."/>
            <person name="Barbe V."/>
            <person name="Pelletier E."/>
            <person name="Sherman D.J."/>
            <person name="Westhof E."/>
            <person name="Weissenbach J."/>
            <person name="Baret P.V."/>
            <person name="Wincker P."/>
            <person name="Gaillardin C."/>
            <person name="Dujon B."/>
            <person name="Souciet J.L."/>
        </authorList>
    </citation>
    <scope>NUCLEOTIDE SEQUENCE [LARGE SCALE GENOMIC DNA]</scope>
    <source>
        <strain evidence="6">ATCC MYA-4447 / BCRC 22081 / CBS 7064 / NBRC 10061 / NRRL Y-12695</strain>
    </source>
</reference>
<dbReference type="InterPro" id="IPR051350">
    <property type="entry name" value="WD_repeat-ST_regulator"/>
</dbReference>
<accession>G8Y1C0</accession>
<dbReference type="EMBL" id="FO082046">
    <property type="protein sequence ID" value="CCE86623.1"/>
    <property type="molecule type" value="Genomic_DNA"/>
</dbReference>
<dbReference type="STRING" id="559304.G8Y1C0"/>
<feature type="region of interest" description="Disordered" evidence="4">
    <location>
        <begin position="516"/>
        <end position="547"/>
    </location>
</feature>
<keyword evidence="6" id="KW-1185">Reference proteome</keyword>
<dbReference type="InterPro" id="IPR036322">
    <property type="entry name" value="WD40_repeat_dom_sf"/>
</dbReference>
<evidence type="ECO:0000313" key="5">
    <source>
        <dbReference type="EMBL" id="CCE86623.1"/>
    </source>
</evidence>
<dbReference type="InterPro" id="IPR015943">
    <property type="entry name" value="WD40/YVTN_repeat-like_dom_sf"/>
</dbReference>
<dbReference type="OrthoDB" id="972532at2759"/>
<organism evidence="5 6">
    <name type="scientific">Pichia sorbitophila (strain ATCC MYA-4447 / BCRC 22081 / CBS 7064 / NBRC 10061 / NRRL Y-12695)</name>
    <name type="common">Hybrid yeast</name>
    <dbReference type="NCBI Taxonomy" id="559304"/>
    <lineage>
        <taxon>Eukaryota</taxon>
        <taxon>Fungi</taxon>
        <taxon>Dikarya</taxon>
        <taxon>Ascomycota</taxon>
        <taxon>Saccharomycotina</taxon>
        <taxon>Pichiomycetes</taxon>
        <taxon>Debaryomycetaceae</taxon>
        <taxon>Millerozyma</taxon>
    </lineage>
</organism>
<dbReference type="GO" id="GO:0034657">
    <property type="term" value="C:GID complex"/>
    <property type="evidence" value="ECO:0007669"/>
    <property type="project" value="TreeGrafter"/>
</dbReference>
<gene>
    <name evidence="5" type="primary">Piso0_005123</name>
    <name evidence="5" type="ORF">GNLVRS01_PISO0N08307g</name>
</gene>
<keyword evidence="2" id="KW-0677">Repeat</keyword>
<feature type="repeat" description="WD" evidence="3">
    <location>
        <begin position="350"/>
        <end position="383"/>
    </location>
</feature>
<dbReference type="PANTHER" id="PTHR22838">
    <property type="entry name" value="WD REPEAT PROTEIN 26-RELATED"/>
    <property type="match status" value="1"/>
</dbReference>
<keyword evidence="1 3" id="KW-0853">WD repeat</keyword>
<dbReference type="Pfam" id="PF00400">
    <property type="entry name" value="WD40"/>
    <property type="match status" value="3"/>
</dbReference>
<dbReference type="SMART" id="SM00320">
    <property type="entry name" value="WD40"/>
    <property type="match status" value="7"/>
</dbReference>
<dbReference type="FunCoup" id="G8Y1C0">
    <property type="interactions" value="790"/>
</dbReference>
<name>G8Y1C0_PICSO</name>
<feature type="repeat" description="WD" evidence="3">
    <location>
        <begin position="665"/>
        <end position="691"/>
    </location>
</feature>
<sequence length="742" mass="85080">MSREFKLKLIQKSLDELGYGSFSKSIEELEFQQKDNAGLGKNAPSTDDKKYELLIEWIFKKLKEKEYETVVSYINSQQKFDDSKMSIDLPPEECRAFEALDFQTVLDLKENIKPVFCKLYVTVILYLIRKYHFIDMAYLVTYQHTGLIEDGKVNGDLLKYKEKSTSQPSLIDFVRNEIYPLLDEIEYLRRQIDDQALKNSVPFPCLNLIQSLAKPSESKVLISLLLATSVQASKMGEYSEFKNYLTEKVLSSKHHCNSIFEMVAYSLHDQLSVLFKNSKGSSTDTDLDDEIQPNCMDTIIDFACRYQRQLSPYYLPPRLKVENEKFITPIQNDVNDRYKNEFPSHNLLTLKNHSDEVWIAKFSPSGTFLVTGSLDGTLVIYDVLNDFNVLATLEPDNMGIRNTIKSNRAIIYCCWDPNEDYLVSCCLDTVVRIWRVSDICKNRKVLSRNEQSSLLVTSFTPGENIRTWTCEFLPPNLSNMYNPQFVIGSPDKVLKAYDINGVELFDFYGDTETDDCNTSIESRGEGPKEGSADKLSSDNDGKKSSESLHSRFNRVGDLTITPDGKYLITANDNKQVYFYTIPDFLDADSTTRKVATINLGGKLVSCSTSLNGKYLLLSITPDELQIWDISPLHYHERPFLKRKFYGHRQGKFVVRSSFGYVSEDDEQLVLSGSLDGYVYIWKIESGQLVTRVKGHDGLLCSSVDWNRYYVPKRGQRDYGCLWCSVGDDKLVKIWGPPDWYSK</sequence>
<dbReference type="GO" id="GO:0043161">
    <property type="term" value="P:proteasome-mediated ubiquitin-dependent protein catabolic process"/>
    <property type="evidence" value="ECO:0007669"/>
    <property type="project" value="TreeGrafter"/>
</dbReference>
<evidence type="ECO:0000256" key="2">
    <source>
        <dbReference type="ARBA" id="ARBA00022737"/>
    </source>
</evidence>
<feature type="compositionally biased region" description="Basic and acidic residues" evidence="4">
    <location>
        <begin position="522"/>
        <end position="547"/>
    </location>
</feature>
<protein>
    <submittedName>
        <fullName evidence="5">Piso0_005123 protein</fullName>
    </submittedName>
</protein>
<proteinExistence type="predicted"/>
<dbReference type="AlphaFoldDB" id="G8Y1C0"/>
<dbReference type="eggNOG" id="KOG0293">
    <property type="taxonomic scope" value="Eukaryota"/>
</dbReference>
<dbReference type="PANTHER" id="PTHR22838:SF0">
    <property type="entry name" value="WD REPEAT-CONTAINING PROTEIN 26"/>
    <property type="match status" value="1"/>
</dbReference>
<evidence type="ECO:0000313" key="6">
    <source>
        <dbReference type="Proteomes" id="UP000005222"/>
    </source>
</evidence>
<dbReference type="InterPro" id="IPR001680">
    <property type="entry name" value="WD40_rpt"/>
</dbReference>